<keyword evidence="2" id="KW-0732">Signal</keyword>
<dbReference type="EMBL" id="AWQX01000194">
    <property type="protein sequence ID" value="EST28437.1"/>
    <property type="molecule type" value="Genomic_DNA"/>
</dbReference>
<evidence type="ECO:0000313" key="4">
    <source>
        <dbReference type="Proteomes" id="UP000017984"/>
    </source>
</evidence>
<dbReference type="Proteomes" id="UP000017984">
    <property type="component" value="Chromosome"/>
</dbReference>
<protein>
    <submittedName>
        <fullName evidence="3">Uncharacterized protein</fullName>
    </submittedName>
</protein>
<feature type="signal peptide" evidence="2">
    <location>
        <begin position="1"/>
        <end position="30"/>
    </location>
</feature>
<accession>V6K8H6</accession>
<organism evidence="3 4">
    <name type="scientific">Streptomyces roseochromogenus subsp. oscitans DS 12.976</name>
    <dbReference type="NCBI Taxonomy" id="1352936"/>
    <lineage>
        <taxon>Bacteria</taxon>
        <taxon>Bacillati</taxon>
        <taxon>Actinomycetota</taxon>
        <taxon>Actinomycetes</taxon>
        <taxon>Kitasatosporales</taxon>
        <taxon>Streptomycetaceae</taxon>
        <taxon>Streptomyces</taxon>
    </lineage>
</organism>
<evidence type="ECO:0000313" key="3">
    <source>
        <dbReference type="EMBL" id="EST28437.1"/>
    </source>
</evidence>
<dbReference type="PATRIC" id="fig|1352936.5.peg.4687"/>
<reference evidence="3 4" key="1">
    <citation type="journal article" date="2014" name="Genome Announc.">
        <title>Draft Genome Sequence of Streptomyces roseochromogenes subsp. oscitans DS 12.976, Producer of the Aminocoumarin Antibiotic Clorobiocin.</title>
        <authorList>
            <person name="Ruckert C."/>
            <person name="Kalinowski J."/>
            <person name="Heide L."/>
            <person name="Apel A.K."/>
        </authorList>
    </citation>
    <scope>NUCLEOTIDE SEQUENCE [LARGE SCALE GENOMIC DNA]</scope>
    <source>
        <strain evidence="3 4">DS 12.976</strain>
    </source>
</reference>
<gene>
    <name evidence="3" type="ORF">M878_22450</name>
</gene>
<dbReference type="AlphaFoldDB" id="V6K8H6"/>
<proteinExistence type="predicted"/>
<sequence length="102" mass="10903">MGLTRSRTWLRVLALLLALWVPCIHAQAQAAPALGLSAETFEHEDLDSLVRPPDSALHQADAPERPAPLPDPAPAGPTARLCAGTLRAPYAPPLLRTVVLRC</sequence>
<dbReference type="STRING" id="1352936.M878_22450"/>
<feature type="region of interest" description="Disordered" evidence="1">
    <location>
        <begin position="45"/>
        <end position="78"/>
    </location>
</feature>
<evidence type="ECO:0000256" key="1">
    <source>
        <dbReference type="SAM" id="MobiDB-lite"/>
    </source>
</evidence>
<dbReference type="HOGENOM" id="CLU_153259_0_0_11"/>
<comment type="caution">
    <text evidence="3">The sequence shown here is derived from an EMBL/GenBank/DDBJ whole genome shotgun (WGS) entry which is preliminary data.</text>
</comment>
<keyword evidence="4" id="KW-1185">Reference proteome</keyword>
<feature type="chain" id="PRO_5004748241" evidence="2">
    <location>
        <begin position="31"/>
        <end position="102"/>
    </location>
</feature>
<feature type="compositionally biased region" description="Pro residues" evidence="1">
    <location>
        <begin position="65"/>
        <end position="75"/>
    </location>
</feature>
<evidence type="ECO:0000256" key="2">
    <source>
        <dbReference type="SAM" id="SignalP"/>
    </source>
</evidence>
<name>V6K8H6_STRRC</name>